<dbReference type="OMA" id="KWDKQRM"/>
<feature type="domain" description="B30.2/SPRY" evidence="1">
    <location>
        <begin position="175"/>
        <end position="360"/>
    </location>
</feature>
<dbReference type="Pfam" id="PF00622">
    <property type="entry name" value="SPRY"/>
    <property type="match status" value="1"/>
</dbReference>
<dbReference type="PROSITE" id="PS50188">
    <property type="entry name" value="B302_SPRY"/>
    <property type="match status" value="1"/>
</dbReference>
<protein>
    <recommendedName>
        <fullName evidence="1">B30.2/SPRY domain-containing protein</fullName>
    </recommendedName>
</protein>
<dbReference type="AlphaFoldDB" id="A0A8S1XUF0"/>
<gene>
    <name evidence="2" type="ORF">POCTA_138.1.T1330095</name>
</gene>
<evidence type="ECO:0000259" key="1">
    <source>
        <dbReference type="PROSITE" id="PS50188"/>
    </source>
</evidence>
<dbReference type="InterPro" id="IPR001870">
    <property type="entry name" value="B30.2/SPRY"/>
</dbReference>
<reference evidence="2" key="1">
    <citation type="submission" date="2021-01" db="EMBL/GenBank/DDBJ databases">
        <authorList>
            <consortium name="Genoscope - CEA"/>
            <person name="William W."/>
        </authorList>
    </citation>
    <scope>NUCLEOTIDE SEQUENCE</scope>
</reference>
<accession>A0A8S1XUF0</accession>
<proteinExistence type="predicted"/>
<sequence>MGEEYGFDKERFLNYNQDIFDCPICSCVARLPKDCSSCGTVYCGPCVDSWLKKQSECINRCPKTSQIQNIQKSLKRIYDDLEIKCSYCPKTFKIGDIDKHEISCVLPKCVNHDICGNSVGATIELENFKVCDQTCLVLSKVKQMKNKHDLYIYLKQYLNDKQSIQNLNTSLGIYSSLNIQASNNQDQGVSNNLLFKWDKQRMGSGITISDGDTRIFLKEQAYMFRTAIATFGFEKGIGYWEIEADDRTENELKIGVSTCRDFNYNTAFCDFEFGWAYYGLAQLRHNSNATGPSFGKRFKKEGILGVCLNMNTGTLKFSLNGEIMGTAYTDEKLKQGPIYPAVSLLHCAGCKLITGKPLPAIFQN</sequence>
<dbReference type="SMART" id="SM00449">
    <property type="entry name" value="SPRY"/>
    <property type="match status" value="1"/>
</dbReference>
<dbReference type="OrthoDB" id="5547302at2759"/>
<evidence type="ECO:0000313" key="2">
    <source>
        <dbReference type="EMBL" id="CAD8204623.1"/>
    </source>
</evidence>
<dbReference type="InterPro" id="IPR050672">
    <property type="entry name" value="FBXO45-Fsn/SPSB_families"/>
</dbReference>
<dbReference type="PANTHER" id="PTHR12245">
    <property type="entry name" value="SPRY DOMAIN CONTAINING SOCS BOX PROTEIN"/>
    <property type="match status" value="1"/>
</dbReference>
<comment type="caution">
    <text evidence="2">The sequence shown here is derived from an EMBL/GenBank/DDBJ whole genome shotgun (WGS) entry which is preliminary data.</text>
</comment>
<dbReference type="Proteomes" id="UP000683925">
    <property type="component" value="Unassembled WGS sequence"/>
</dbReference>
<organism evidence="2 3">
    <name type="scientific">Paramecium octaurelia</name>
    <dbReference type="NCBI Taxonomy" id="43137"/>
    <lineage>
        <taxon>Eukaryota</taxon>
        <taxon>Sar</taxon>
        <taxon>Alveolata</taxon>
        <taxon>Ciliophora</taxon>
        <taxon>Intramacronucleata</taxon>
        <taxon>Oligohymenophorea</taxon>
        <taxon>Peniculida</taxon>
        <taxon>Parameciidae</taxon>
        <taxon>Paramecium</taxon>
    </lineage>
</organism>
<dbReference type="InterPro" id="IPR003877">
    <property type="entry name" value="SPRY_dom"/>
</dbReference>
<name>A0A8S1XUF0_PAROT</name>
<dbReference type="PANTHER" id="PTHR12245:SF5">
    <property type="entry name" value="SPRY DOMAIN-CONTAINING SOCS BOX PROTEIN 3"/>
    <property type="match status" value="1"/>
</dbReference>
<keyword evidence="3" id="KW-1185">Reference proteome</keyword>
<dbReference type="EMBL" id="CAJJDP010000134">
    <property type="protein sequence ID" value="CAD8204623.1"/>
    <property type="molecule type" value="Genomic_DNA"/>
</dbReference>
<dbReference type="CDD" id="cd11709">
    <property type="entry name" value="SPRY"/>
    <property type="match status" value="1"/>
</dbReference>
<evidence type="ECO:0000313" key="3">
    <source>
        <dbReference type="Proteomes" id="UP000683925"/>
    </source>
</evidence>